<keyword evidence="4" id="KW-1185">Reference proteome</keyword>
<feature type="region of interest" description="Disordered" evidence="2">
    <location>
        <begin position="190"/>
        <end position="307"/>
    </location>
</feature>
<gene>
    <name evidence="3" type="ORF">Ptr86124_008965</name>
</gene>
<accession>A0A922SWR1</accession>
<organism evidence="3 4">
    <name type="scientific">Pyrenophora tritici-repentis</name>
    <dbReference type="NCBI Taxonomy" id="45151"/>
    <lineage>
        <taxon>Eukaryota</taxon>
        <taxon>Fungi</taxon>
        <taxon>Dikarya</taxon>
        <taxon>Ascomycota</taxon>
        <taxon>Pezizomycotina</taxon>
        <taxon>Dothideomycetes</taxon>
        <taxon>Pleosporomycetidae</taxon>
        <taxon>Pleosporales</taxon>
        <taxon>Pleosporineae</taxon>
        <taxon>Pleosporaceae</taxon>
        <taxon>Pyrenophora</taxon>
    </lineage>
</organism>
<feature type="region of interest" description="Disordered" evidence="2">
    <location>
        <begin position="822"/>
        <end position="857"/>
    </location>
</feature>
<feature type="compositionally biased region" description="Basic and acidic residues" evidence="2">
    <location>
        <begin position="261"/>
        <end position="295"/>
    </location>
</feature>
<dbReference type="EMBL" id="NRDI02000012">
    <property type="protein sequence ID" value="KAI1512125.1"/>
    <property type="molecule type" value="Genomic_DNA"/>
</dbReference>
<evidence type="ECO:0000313" key="4">
    <source>
        <dbReference type="Proteomes" id="UP000249757"/>
    </source>
</evidence>
<proteinExistence type="predicted"/>
<dbReference type="AlphaFoldDB" id="A0A922SWR1"/>
<keyword evidence="1" id="KW-0175">Coiled coil</keyword>
<dbReference type="OMA" id="SNTYDIN"/>
<name>A0A922SWR1_9PLEO</name>
<protein>
    <submittedName>
        <fullName evidence="3">Uncharacterized protein</fullName>
    </submittedName>
</protein>
<comment type="caution">
    <text evidence="3">The sequence shown here is derived from an EMBL/GenBank/DDBJ whole genome shotgun (WGS) entry which is preliminary data.</text>
</comment>
<evidence type="ECO:0000256" key="1">
    <source>
        <dbReference type="SAM" id="Coils"/>
    </source>
</evidence>
<feature type="region of interest" description="Disordered" evidence="2">
    <location>
        <begin position="904"/>
        <end position="946"/>
    </location>
</feature>
<reference evidence="4" key="1">
    <citation type="journal article" date="2022" name="Microb. Genom.">
        <title>A global pangenome for the wheat fungal pathogen Pyrenophora tritici-repentis and prediction of effector protein structural homology.</title>
        <authorList>
            <person name="Moolhuijzen P.M."/>
            <person name="See P.T."/>
            <person name="Shi G."/>
            <person name="Powell H.R."/>
            <person name="Cockram J."/>
            <person name="Jorgensen L.N."/>
            <person name="Benslimane H."/>
            <person name="Strelkov S.E."/>
            <person name="Turner J."/>
            <person name="Liu Z."/>
            <person name="Moffat C.S."/>
        </authorList>
    </citation>
    <scope>NUCLEOTIDE SEQUENCE [LARGE SCALE GENOMIC DNA]</scope>
</reference>
<feature type="compositionally biased region" description="Low complexity" evidence="2">
    <location>
        <begin position="235"/>
        <end position="250"/>
    </location>
</feature>
<evidence type="ECO:0000313" key="3">
    <source>
        <dbReference type="EMBL" id="KAI1512125.1"/>
    </source>
</evidence>
<sequence>MQQPHTPEMQTARADTSSLTTLPSSPPTGNSGRPYATPHSAAQDKAMNDLDPDSDSDDPKSSKEQTCPGCDNTYLNAAALNGHLADRRSLCGRNLHEASIFKKVWCCPRCGVQMGKKYSTERHIKDSCWKVCNECCESGKATCDAIHSNKPCTHCTDEGKPCTKRTGLLENCEPEMNMIPIEHALHIAPKSTKNGAIPGGRRLHGKRKAVTSPEPTSDVTHETKRPAVLKKKGNTTPSRSPLPSTPKLSPDIAGATQEQARLWRDDQGSLPKDDQGALPKHDQGALPKHDQEPQPDRVGLPGPRSTFTPTLIQELEAQRLQLQQAQRFPTGKNGAQQLNSNYPHMQLIQQSQGSAVPSGYQYQTQPWSYQPGGGVPSNDLPMRNLAANMPLDDDTAHKQLSATVHKLQHEMQRLKGFEGHIPAAMRAKPPVPNNIQPSMSNLNTFDPEFNYAPGTMSGVERFRRAQNQDIDGFPAAVNSAPGSHMPSRQSSPFPLHHRRRLSTHRMSSLQQQELGALSNIVAKESIVRNSTKPIAMQRSTTPTPDKKAPYMRLKIHSNTYDINGNPIFSILTMRASQKFGPRLDAYCQHRKKQYGVDWDFFYQYWRHDQGIRFIKIEYDMAPVDVYDKEFPLLRLQDMGTIMVARAKPRVLTGVQNDGTNMFSPMDSQVSEEIVDITDGETQIYQDAGTITQWHRDVESKMTELSMQVNNLNAELATQKRATEQQTCIAKQLELENRDLTRNNHMLNGLLGAGGRPPMPKVANQQPVPTQRYHTRRPSISAPPYQTSFASHQINPHMMHNLPSQPSQPYLQPSPFYPGQFTAINSNDYNSNNNVADARDRLPSHSAGPTEPFPDYDESKVTDDALRLLIGRTPGPELDNLNMKQILEQHGVGPLSARATMFAEQMGWTRPKVKVEKDDGEEDEDDEEGDEEGDEEEDGEEDGEIAE</sequence>
<feature type="compositionally biased region" description="Acidic residues" evidence="2">
    <location>
        <begin position="917"/>
        <end position="946"/>
    </location>
</feature>
<dbReference type="Proteomes" id="UP000249757">
    <property type="component" value="Unassembled WGS sequence"/>
</dbReference>
<feature type="coiled-coil region" evidence="1">
    <location>
        <begin position="694"/>
        <end position="749"/>
    </location>
</feature>
<evidence type="ECO:0000256" key="2">
    <source>
        <dbReference type="SAM" id="MobiDB-lite"/>
    </source>
</evidence>
<feature type="region of interest" description="Disordered" evidence="2">
    <location>
        <begin position="1"/>
        <end position="67"/>
    </location>
</feature>
<feature type="compositionally biased region" description="Polar residues" evidence="2">
    <location>
        <begin position="1"/>
        <end position="15"/>
    </location>
</feature>
<feature type="compositionally biased region" description="Low complexity" evidence="2">
    <location>
        <begin position="824"/>
        <end position="833"/>
    </location>
</feature>